<comment type="caution">
    <text evidence="2">The sequence shown here is derived from an EMBL/GenBank/DDBJ whole genome shotgun (WGS) entry which is preliminary data.</text>
</comment>
<evidence type="ECO:0000313" key="3">
    <source>
        <dbReference type="Proteomes" id="UP000268857"/>
    </source>
</evidence>
<feature type="domain" description="N-acetyltransferase" evidence="1">
    <location>
        <begin position="8"/>
        <end position="168"/>
    </location>
</feature>
<dbReference type="STRING" id="211165.GCA_000317285_06280"/>
<dbReference type="Gene3D" id="3.40.630.30">
    <property type="match status" value="1"/>
</dbReference>
<dbReference type="PANTHER" id="PTHR43792:SF1">
    <property type="entry name" value="N-ACETYLTRANSFERASE DOMAIN-CONTAINING PROTEIN"/>
    <property type="match status" value="1"/>
</dbReference>
<dbReference type="InterPro" id="IPR016181">
    <property type="entry name" value="Acyl_CoA_acyltransferase"/>
</dbReference>
<evidence type="ECO:0000313" key="2">
    <source>
        <dbReference type="EMBL" id="RUR77850.1"/>
    </source>
</evidence>
<dbReference type="OrthoDB" id="509947at2"/>
<name>A0A433N850_CHLFR</name>
<dbReference type="InterPro" id="IPR000182">
    <property type="entry name" value="GNAT_dom"/>
</dbReference>
<dbReference type="Proteomes" id="UP000268857">
    <property type="component" value="Unassembled WGS sequence"/>
</dbReference>
<accession>A0A433N850</accession>
<proteinExistence type="predicted"/>
<dbReference type="EMBL" id="RSCJ01000016">
    <property type="protein sequence ID" value="RUR77850.1"/>
    <property type="molecule type" value="Genomic_DNA"/>
</dbReference>
<dbReference type="RefSeq" id="WP_016879809.1">
    <property type="nucleotide sequence ID" value="NZ_AJLN01000145.1"/>
</dbReference>
<dbReference type="PANTHER" id="PTHR43792">
    <property type="entry name" value="GNAT FAMILY, PUTATIVE (AFU_ORTHOLOGUE AFUA_3G00765)-RELATED-RELATED"/>
    <property type="match status" value="1"/>
</dbReference>
<sequence>MLFETQHLTIHLYQNDDVDRLLAILSDPITMRYWPQPFTREGVEVWIARNLESYNQHGFGRYKVFLKETGELIGDAGILKSTLIGEPFNDLEYIIHNPFWGYGYGTEVAIALKDYAFTKLKLDSLYANMPWNHAASRRVAEKIGMKFVKQFANERNRNIQTLLYVTYNNLI</sequence>
<dbReference type="GO" id="GO:0016747">
    <property type="term" value="F:acyltransferase activity, transferring groups other than amino-acyl groups"/>
    <property type="evidence" value="ECO:0007669"/>
    <property type="project" value="InterPro"/>
</dbReference>
<dbReference type="SUPFAM" id="SSF55729">
    <property type="entry name" value="Acyl-CoA N-acyltransferases (Nat)"/>
    <property type="match status" value="1"/>
</dbReference>
<protein>
    <submittedName>
        <fullName evidence="2">N-acetyltransferase</fullName>
    </submittedName>
</protein>
<organism evidence="2 3">
    <name type="scientific">Chlorogloeopsis fritschii PCC 6912</name>
    <dbReference type="NCBI Taxonomy" id="211165"/>
    <lineage>
        <taxon>Bacteria</taxon>
        <taxon>Bacillati</taxon>
        <taxon>Cyanobacteriota</taxon>
        <taxon>Cyanophyceae</taxon>
        <taxon>Nostocales</taxon>
        <taxon>Chlorogloeopsidaceae</taxon>
        <taxon>Chlorogloeopsis</taxon>
    </lineage>
</organism>
<keyword evidence="3" id="KW-1185">Reference proteome</keyword>
<keyword evidence="2" id="KW-0808">Transferase</keyword>
<evidence type="ECO:0000259" key="1">
    <source>
        <dbReference type="PROSITE" id="PS51186"/>
    </source>
</evidence>
<gene>
    <name evidence="2" type="ORF">PCC6912_37310</name>
</gene>
<dbReference type="PROSITE" id="PS51186">
    <property type="entry name" value="GNAT"/>
    <property type="match status" value="1"/>
</dbReference>
<reference evidence="2 3" key="1">
    <citation type="journal article" date="2019" name="Genome Biol. Evol.">
        <title>Day and night: Metabolic profiles and evolutionary relationships of six axenic non-marine cyanobacteria.</title>
        <authorList>
            <person name="Will S.E."/>
            <person name="Henke P."/>
            <person name="Boedeker C."/>
            <person name="Huang S."/>
            <person name="Brinkmann H."/>
            <person name="Rohde M."/>
            <person name="Jarek M."/>
            <person name="Friedl T."/>
            <person name="Seufert S."/>
            <person name="Schumacher M."/>
            <person name="Overmann J."/>
            <person name="Neumann-Schaal M."/>
            <person name="Petersen J."/>
        </authorList>
    </citation>
    <scope>NUCLEOTIDE SEQUENCE [LARGE SCALE GENOMIC DNA]</scope>
    <source>
        <strain evidence="2 3">PCC 6912</strain>
    </source>
</reference>
<dbReference type="AlphaFoldDB" id="A0A433N850"/>
<dbReference type="Pfam" id="PF13302">
    <property type="entry name" value="Acetyltransf_3"/>
    <property type="match status" value="1"/>
</dbReference>
<dbReference type="InterPro" id="IPR051531">
    <property type="entry name" value="N-acetyltransferase"/>
</dbReference>